<sequence>MSTSTITPESIPGFHAVGRTTGTTVDLEGLSFVTACPPDVGPRTRLIAVCGITDDYGLASPKKDGWLFSDFYLFHYLFSHRHGPTPSQIWVTCEKPEDLVRKYTEYAHGDPKGERRVVLDKSMIPGIEQSGSLRVVSRNDLLGRFLSTLREQSLLAKNENQHLVVLVFGHGDSETFGVALGGDETNLRIEDVQRALQPDTPATLFLTSCFSGGWIVKPNAMTSKPINATGITGAGPRAESQSWPVSSSIGRACGSMITSAILQTSIAIEESQETAEVHHDPTYISFAHSIYDLYKRLDRFSDERAIHFSAQDDQWGLHFKHRCGIPLSQLKSRWESLRSVPAGNYFAASSDELGMGTRLLGTVRKHSKVKYAARFYLHNANPGQHNLASNIALHGQLMGLLNGTRKFSDGELDDIFETLRYRLDALAQANSLATIMGVANESFNAYSFNREHWKTSKEQDKLDALAWRLLVDKRIVDKPIEGRPWYKPIYFLCACLATSGLDSNEIQQRVAIAESYKRRQAEAISELHGSQITRDEEVIRRRDMLVNKMKSLGHQVRAVFRG</sequence>
<dbReference type="AlphaFoldDB" id="A0A7H8QMM6"/>
<dbReference type="Proteomes" id="UP000509510">
    <property type="component" value="Chromosome I"/>
</dbReference>
<dbReference type="GeneID" id="55989788"/>
<dbReference type="KEGG" id="trg:TRUGW13939_02279"/>
<dbReference type="RefSeq" id="XP_035341366.1">
    <property type="nucleotide sequence ID" value="XM_035485473.1"/>
</dbReference>
<dbReference type="EMBL" id="CP055898">
    <property type="protein sequence ID" value="QKX55187.1"/>
    <property type="molecule type" value="Genomic_DNA"/>
</dbReference>
<protein>
    <submittedName>
        <fullName evidence="1">Uncharacterized protein</fullName>
    </submittedName>
</protein>
<evidence type="ECO:0000313" key="1">
    <source>
        <dbReference type="EMBL" id="QKX55187.1"/>
    </source>
</evidence>
<proteinExistence type="predicted"/>
<name>A0A7H8QMM6_TALRU</name>
<accession>A0A7H8QMM6</accession>
<evidence type="ECO:0000313" key="2">
    <source>
        <dbReference type="Proteomes" id="UP000509510"/>
    </source>
</evidence>
<organism evidence="1 2">
    <name type="scientific">Talaromyces rugulosus</name>
    <name type="common">Penicillium rugulosum</name>
    <dbReference type="NCBI Taxonomy" id="121627"/>
    <lineage>
        <taxon>Eukaryota</taxon>
        <taxon>Fungi</taxon>
        <taxon>Dikarya</taxon>
        <taxon>Ascomycota</taxon>
        <taxon>Pezizomycotina</taxon>
        <taxon>Eurotiomycetes</taxon>
        <taxon>Eurotiomycetidae</taxon>
        <taxon>Eurotiales</taxon>
        <taxon>Trichocomaceae</taxon>
        <taxon>Talaromyces</taxon>
        <taxon>Talaromyces sect. Islandici</taxon>
    </lineage>
</organism>
<keyword evidence="2" id="KW-1185">Reference proteome</keyword>
<gene>
    <name evidence="1" type="ORF">TRUGW13939_02279</name>
</gene>
<reference evidence="2" key="1">
    <citation type="submission" date="2020-06" db="EMBL/GenBank/DDBJ databases">
        <title>A chromosome-scale genome assembly of Talaromyces rugulosus W13939.</title>
        <authorList>
            <person name="Wang B."/>
            <person name="Guo L."/>
            <person name="Ye K."/>
            <person name="Wang L."/>
        </authorList>
    </citation>
    <scope>NUCLEOTIDE SEQUENCE [LARGE SCALE GENOMIC DNA]</scope>
    <source>
        <strain evidence="2">W13939</strain>
    </source>
</reference>
<dbReference type="OrthoDB" id="3000060at2759"/>